<proteinExistence type="predicted"/>
<sequence>MTMLPPPNLAVISTLSVIILCPLFSGEDGRSALARKDMKLLSPLQELVG</sequence>
<dbReference type="EMBL" id="UINC01199610">
    <property type="protein sequence ID" value="SVE18122.1"/>
    <property type="molecule type" value="Genomic_DNA"/>
</dbReference>
<dbReference type="AlphaFoldDB" id="A0A383BDU3"/>
<accession>A0A383BDU3</accession>
<feature type="non-terminal residue" evidence="1">
    <location>
        <position position="49"/>
    </location>
</feature>
<organism evidence="1">
    <name type="scientific">marine metagenome</name>
    <dbReference type="NCBI Taxonomy" id="408172"/>
    <lineage>
        <taxon>unclassified sequences</taxon>
        <taxon>metagenomes</taxon>
        <taxon>ecological metagenomes</taxon>
    </lineage>
</organism>
<name>A0A383BDU3_9ZZZZ</name>
<gene>
    <name evidence="1" type="ORF">METZ01_LOCUS470976</name>
</gene>
<reference evidence="1" key="1">
    <citation type="submission" date="2018-05" db="EMBL/GenBank/DDBJ databases">
        <authorList>
            <person name="Lanie J.A."/>
            <person name="Ng W.-L."/>
            <person name="Kazmierczak K.M."/>
            <person name="Andrzejewski T.M."/>
            <person name="Davidsen T.M."/>
            <person name="Wayne K.J."/>
            <person name="Tettelin H."/>
            <person name="Glass J.I."/>
            <person name="Rusch D."/>
            <person name="Podicherti R."/>
            <person name="Tsui H.-C.T."/>
            <person name="Winkler M.E."/>
        </authorList>
    </citation>
    <scope>NUCLEOTIDE SEQUENCE</scope>
</reference>
<protein>
    <submittedName>
        <fullName evidence="1">Uncharacterized protein</fullName>
    </submittedName>
</protein>
<evidence type="ECO:0000313" key="1">
    <source>
        <dbReference type="EMBL" id="SVE18122.1"/>
    </source>
</evidence>